<dbReference type="AlphaFoldDB" id="A0A511V6L5"/>
<evidence type="ECO:0000313" key="2">
    <source>
        <dbReference type="Proteomes" id="UP000321157"/>
    </source>
</evidence>
<evidence type="ECO:0000313" key="1">
    <source>
        <dbReference type="EMBL" id="GEN34594.1"/>
    </source>
</evidence>
<comment type="caution">
    <text evidence="1">The sequence shown here is derived from an EMBL/GenBank/DDBJ whole genome shotgun (WGS) entry which is preliminary data.</text>
</comment>
<name>A0A511V6L5_9BACL</name>
<dbReference type="RefSeq" id="WP_146809862.1">
    <property type="nucleotide sequence ID" value="NZ_BJXX01000084.1"/>
</dbReference>
<dbReference type="EMBL" id="BJXX01000084">
    <property type="protein sequence ID" value="GEN34594.1"/>
    <property type="molecule type" value="Genomic_DNA"/>
</dbReference>
<accession>A0A511V6L5</accession>
<sequence length="254" mass="29417">MYNAVEGNFLVFFIGEKEKKGVILGTNQPMKKEARWLRHSLEGWGAPILTLPVKEAETISKLYNRYLLTGSYNEKEWYRQCQEDGVDYITVRRALGLEPKIGQQKQVVEEKEIMEWLKQNIFSGFLLQANDLTASGKPVSLGVWGNTMSRLTRYVIEEAESRNCYVQLFVPFSGASFVPWNSTIICKDRWKALEGTYGLLILDSEPILSRIPVKEWAVHKTKMRRSVLVDPYNLYESEEMEAIGYRYIRYGCVF</sequence>
<reference evidence="1 2" key="1">
    <citation type="submission" date="2019-07" db="EMBL/GenBank/DDBJ databases">
        <title>Whole genome shotgun sequence of Aneurinibacillus danicus NBRC 102444.</title>
        <authorList>
            <person name="Hosoyama A."/>
            <person name="Uohara A."/>
            <person name="Ohji S."/>
            <person name="Ichikawa N."/>
        </authorList>
    </citation>
    <scope>NUCLEOTIDE SEQUENCE [LARGE SCALE GENOMIC DNA]</scope>
    <source>
        <strain evidence="1 2">NBRC 102444</strain>
    </source>
</reference>
<proteinExistence type="predicted"/>
<gene>
    <name evidence="1" type="ORF">ADA01nite_20540</name>
</gene>
<organism evidence="1 2">
    <name type="scientific">Aneurinibacillus danicus</name>
    <dbReference type="NCBI Taxonomy" id="267746"/>
    <lineage>
        <taxon>Bacteria</taxon>
        <taxon>Bacillati</taxon>
        <taxon>Bacillota</taxon>
        <taxon>Bacilli</taxon>
        <taxon>Bacillales</taxon>
        <taxon>Paenibacillaceae</taxon>
        <taxon>Aneurinibacillus group</taxon>
        <taxon>Aneurinibacillus</taxon>
    </lineage>
</organism>
<protein>
    <submittedName>
        <fullName evidence="1">Uncharacterized protein</fullName>
    </submittedName>
</protein>
<keyword evidence="2" id="KW-1185">Reference proteome</keyword>
<dbReference type="OrthoDB" id="2680117at2"/>
<dbReference type="Proteomes" id="UP000321157">
    <property type="component" value="Unassembled WGS sequence"/>
</dbReference>